<dbReference type="InterPro" id="IPR003591">
    <property type="entry name" value="Leu-rich_rpt_typical-subtyp"/>
</dbReference>
<dbReference type="InterPro" id="IPR015421">
    <property type="entry name" value="PyrdxlP-dep_Trfase_major"/>
</dbReference>
<keyword evidence="7" id="KW-0472">Membrane</keyword>
<dbReference type="InterPro" id="IPR032675">
    <property type="entry name" value="LRR_dom_sf"/>
</dbReference>
<evidence type="ECO:0000259" key="10">
    <source>
        <dbReference type="Pfam" id="PF08263"/>
    </source>
</evidence>
<dbReference type="Gene3D" id="3.40.640.10">
    <property type="entry name" value="Type I PLP-dependent aspartate aminotransferase-like (Major domain)"/>
    <property type="match status" value="1"/>
</dbReference>
<evidence type="ECO:0000256" key="3">
    <source>
        <dbReference type="ARBA" id="ARBA00022692"/>
    </source>
</evidence>
<proteinExistence type="predicted"/>
<accession>A0A3L6QD22</accession>
<evidence type="ECO:0000256" key="8">
    <source>
        <dbReference type="ARBA" id="ARBA00023180"/>
    </source>
</evidence>
<protein>
    <submittedName>
        <fullName evidence="11">LRR receptor-like serine/threonine-protein kinase</fullName>
    </submittedName>
</protein>
<dbReference type="InterPro" id="IPR052941">
    <property type="entry name" value="StomDev_PlantInt_Reg"/>
</dbReference>
<evidence type="ECO:0000256" key="5">
    <source>
        <dbReference type="ARBA" id="ARBA00022737"/>
    </source>
</evidence>
<dbReference type="GO" id="GO:0016020">
    <property type="term" value="C:membrane"/>
    <property type="evidence" value="ECO:0007669"/>
    <property type="project" value="UniProtKB-SubCell"/>
</dbReference>
<evidence type="ECO:0000256" key="4">
    <source>
        <dbReference type="ARBA" id="ARBA00022729"/>
    </source>
</evidence>
<dbReference type="FunFam" id="3.80.10.10:FF:000275">
    <property type="entry name" value="Leucine-rich repeat receptor-like protein kinase"/>
    <property type="match status" value="1"/>
</dbReference>
<dbReference type="SUPFAM" id="SSF52058">
    <property type="entry name" value="L domain-like"/>
    <property type="match status" value="1"/>
</dbReference>
<dbReference type="GO" id="GO:0016846">
    <property type="term" value="F:carbon-sulfur lyase activity"/>
    <property type="evidence" value="ECO:0007669"/>
    <property type="project" value="InterPro"/>
</dbReference>
<dbReference type="PANTHER" id="PTHR48004:SF73">
    <property type="entry name" value="RECEPTOR-LIKE PROTEIN 16-RELATED"/>
    <property type="match status" value="1"/>
</dbReference>
<keyword evidence="12" id="KW-1185">Reference proteome</keyword>
<comment type="subcellular location">
    <subcellularLocation>
        <location evidence="1">Membrane</location>
        <topology evidence="1">Single-pass membrane protein</topology>
    </subcellularLocation>
</comment>
<keyword evidence="6" id="KW-1133">Transmembrane helix</keyword>
<dbReference type="Pfam" id="PF00560">
    <property type="entry name" value="LRR_1"/>
    <property type="match status" value="2"/>
</dbReference>
<dbReference type="Pfam" id="PF13855">
    <property type="entry name" value="LRR_8"/>
    <property type="match status" value="1"/>
</dbReference>
<dbReference type="Proteomes" id="UP000275267">
    <property type="component" value="Unassembled WGS sequence"/>
</dbReference>
<keyword evidence="3" id="KW-0812">Transmembrane</keyword>
<feature type="domain" description="Leucine-rich repeat-containing N-terminal plant-type" evidence="10">
    <location>
        <begin position="39"/>
        <end position="72"/>
    </location>
</feature>
<keyword evidence="2" id="KW-0433">Leucine-rich repeat</keyword>
<evidence type="ECO:0000256" key="1">
    <source>
        <dbReference type="ARBA" id="ARBA00004167"/>
    </source>
</evidence>
<dbReference type="InterPro" id="IPR006948">
    <property type="entry name" value="Alliinase_C"/>
</dbReference>
<dbReference type="Gene3D" id="3.80.10.10">
    <property type="entry name" value="Ribonuclease Inhibitor"/>
    <property type="match status" value="3"/>
</dbReference>
<dbReference type="OrthoDB" id="684787at2759"/>
<dbReference type="AlphaFoldDB" id="A0A3L6QD22"/>
<organism evidence="11 12">
    <name type="scientific">Panicum miliaceum</name>
    <name type="common">Proso millet</name>
    <name type="synonym">Broomcorn millet</name>
    <dbReference type="NCBI Taxonomy" id="4540"/>
    <lineage>
        <taxon>Eukaryota</taxon>
        <taxon>Viridiplantae</taxon>
        <taxon>Streptophyta</taxon>
        <taxon>Embryophyta</taxon>
        <taxon>Tracheophyta</taxon>
        <taxon>Spermatophyta</taxon>
        <taxon>Magnoliopsida</taxon>
        <taxon>Liliopsida</taxon>
        <taxon>Poales</taxon>
        <taxon>Poaceae</taxon>
        <taxon>PACMAD clade</taxon>
        <taxon>Panicoideae</taxon>
        <taxon>Panicodae</taxon>
        <taxon>Paniceae</taxon>
        <taxon>Panicinae</taxon>
        <taxon>Panicum</taxon>
        <taxon>Panicum sect. Panicum</taxon>
    </lineage>
</organism>
<dbReference type="SMART" id="SM00369">
    <property type="entry name" value="LRR_TYP"/>
    <property type="match status" value="4"/>
</dbReference>
<dbReference type="EMBL" id="PQIB02000012">
    <property type="protein sequence ID" value="RLM78564.1"/>
    <property type="molecule type" value="Genomic_DNA"/>
</dbReference>
<dbReference type="InterPro" id="IPR001611">
    <property type="entry name" value="Leu-rich_rpt"/>
</dbReference>
<evidence type="ECO:0000256" key="2">
    <source>
        <dbReference type="ARBA" id="ARBA00022614"/>
    </source>
</evidence>
<sequence>MVSPIRVPACAPGAAAATCSLIGIHTLRQIHLQTTITAAFKAAAVGGDGGYVLPSWNASSTGGFCSWEGVTCQGQPRRVVALSLPSRGLNGVLSPAVGNLSSLTVLDLGSNRLSSAVPASLGRLRRLETLNLSSNAFSGEIPANLSSCTSLTSIGLQSNQLRGRLPPELGDKLTRLKILRLWKNNLTGAIPASLANLSSLSYMCPSYSTSSRAPSLLASAASQASGTLTSPSTASPLQGNMLHGEIPDDIGSSFPSLWVTSVASNQFTSSIPESLSNLNALKLLDFTDNRFSGHVPPTLGRLPALQRLLLAINRLQADDRGAYRLQTGMFDGREYRWGGTTARWANASRNSTDGGIIKFVTSPNNPDAMLRDPALRGSPAAIFNHAY</sequence>
<dbReference type="Pfam" id="PF04864">
    <property type="entry name" value="Alliinase_C"/>
    <property type="match status" value="1"/>
</dbReference>
<keyword evidence="5" id="KW-0677">Repeat</keyword>
<keyword evidence="4" id="KW-0732">Signal</keyword>
<dbReference type="GO" id="GO:0016301">
    <property type="term" value="F:kinase activity"/>
    <property type="evidence" value="ECO:0007669"/>
    <property type="project" value="UniProtKB-KW"/>
</dbReference>
<evidence type="ECO:0000256" key="6">
    <source>
        <dbReference type="ARBA" id="ARBA00022989"/>
    </source>
</evidence>
<comment type="caution">
    <text evidence="11">The sequence shown here is derived from an EMBL/GenBank/DDBJ whole genome shotgun (WGS) entry which is preliminary data.</text>
</comment>
<name>A0A3L6QD22_PANMI</name>
<keyword evidence="8" id="KW-0325">Glycoprotein</keyword>
<dbReference type="Pfam" id="PF08263">
    <property type="entry name" value="LRRNT_2"/>
    <property type="match status" value="1"/>
</dbReference>
<evidence type="ECO:0000259" key="9">
    <source>
        <dbReference type="Pfam" id="PF04864"/>
    </source>
</evidence>
<dbReference type="PANTHER" id="PTHR48004">
    <property type="entry name" value="OS01G0149700 PROTEIN"/>
    <property type="match status" value="1"/>
</dbReference>
<evidence type="ECO:0000256" key="7">
    <source>
        <dbReference type="ARBA" id="ARBA00023136"/>
    </source>
</evidence>
<feature type="domain" description="Alliinase C-terminal" evidence="9">
    <location>
        <begin position="322"/>
        <end position="387"/>
    </location>
</feature>
<dbReference type="InterPro" id="IPR013210">
    <property type="entry name" value="LRR_N_plant-typ"/>
</dbReference>
<dbReference type="STRING" id="4540.A0A3L6QD22"/>
<evidence type="ECO:0000313" key="11">
    <source>
        <dbReference type="EMBL" id="RLM78564.1"/>
    </source>
</evidence>
<gene>
    <name evidence="11" type="ORF">C2845_PM12G13710</name>
</gene>
<evidence type="ECO:0000313" key="12">
    <source>
        <dbReference type="Proteomes" id="UP000275267"/>
    </source>
</evidence>
<reference evidence="12" key="1">
    <citation type="journal article" date="2019" name="Nat. Commun.">
        <title>The genome of broomcorn millet.</title>
        <authorList>
            <person name="Zou C."/>
            <person name="Miki D."/>
            <person name="Li D."/>
            <person name="Tang Q."/>
            <person name="Xiao L."/>
            <person name="Rajput S."/>
            <person name="Deng P."/>
            <person name="Jia W."/>
            <person name="Huang R."/>
            <person name="Zhang M."/>
            <person name="Sun Y."/>
            <person name="Hu J."/>
            <person name="Fu X."/>
            <person name="Schnable P.S."/>
            <person name="Li F."/>
            <person name="Zhang H."/>
            <person name="Feng B."/>
            <person name="Zhu X."/>
            <person name="Liu R."/>
            <person name="Schnable J.C."/>
            <person name="Zhu J.-K."/>
            <person name="Zhang H."/>
        </authorList>
    </citation>
    <scope>NUCLEOTIDE SEQUENCE [LARGE SCALE GENOMIC DNA]</scope>
</reference>